<reference evidence="2 3" key="1">
    <citation type="submission" date="2015-08" db="EMBL/GenBank/DDBJ databases">
        <authorList>
            <person name="Babu N.S."/>
            <person name="Beckwith C.J."/>
            <person name="Beseler K.G."/>
            <person name="Brison A."/>
            <person name="Carone J.V."/>
            <person name="Caskin T.P."/>
            <person name="Diamond M."/>
            <person name="Durham M.E."/>
            <person name="Foxe J.M."/>
            <person name="Go M."/>
            <person name="Henderson B.A."/>
            <person name="Jones I.B."/>
            <person name="McGettigan J.A."/>
            <person name="Micheletti S.J."/>
            <person name="Nasrallah M.E."/>
            <person name="Ortiz D."/>
            <person name="Piller C.R."/>
            <person name="Privatt S.R."/>
            <person name="Schneider S.L."/>
            <person name="Sharp S."/>
            <person name="Smith T.C."/>
            <person name="Stanton J.D."/>
            <person name="Ullery H.E."/>
            <person name="Wilson R.J."/>
            <person name="Serrano M.G."/>
            <person name="Buck G."/>
            <person name="Lee V."/>
            <person name="Wang Y."/>
            <person name="Carvalho R."/>
            <person name="Voegtly L."/>
            <person name="Shi R."/>
            <person name="Duckworth R."/>
            <person name="Johnson A."/>
            <person name="Loviza R."/>
            <person name="Walstead R."/>
            <person name="Shah Z."/>
            <person name="Kiflezghi M."/>
            <person name="Wade K."/>
            <person name="Ball S.L."/>
            <person name="Bradley K.W."/>
            <person name="Asai D.J."/>
            <person name="Bowman C.A."/>
            <person name="Russell D.A."/>
            <person name="Pope W.H."/>
            <person name="Jacobs-Sera D."/>
            <person name="Hendrix R.W."/>
            <person name="Hatfull G.F."/>
        </authorList>
    </citation>
    <scope>NUCLEOTIDE SEQUENCE [LARGE SCALE GENOMIC DNA]</scope>
    <source>
        <strain evidence="2 3">DSM 27648</strain>
    </source>
</reference>
<organism evidence="2 3">
    <name type="scientific">Labilithrix luteola</name>
    <dbReference type="NCBI Taxonomy" id="1391654"/>
    <lineage>
        <taxon>Bacteria</taxon>
        <taxon>Pseudomonadati</taxon>
        <taxon>Myxococcota</taxon>
        <taxon>Polyangia</taxon>
        <taxon>Polyangiales</taxon>
        <taxon>Labilitrichaceae</taxon>
        <taxon>Labilithrix</taxon>
    </lineage>
</organism>
<name>A0A0K1Q8Z5_9BACT</name>
<evidence type="ECO:0000313" key="2">
    <source>
        <dbReference type="EMBL" id="AKV01890.1"/>
    </source>
</evidence>
<dbReference type="RefSeq" id="WP_146652902.1">
    <property type="nucleotide sequence ID" value="NZ_CP012333.1"/>
</dbReference>
<accession>A0A0K1Q8Z5</accession>
<sequence length="287" mass="30844">MSFRRPTLLVCESEFDGEMDAAMKLVKRGVRVCVGGLLFAQILAGCSTPQPSGNGPPPRARSDARPSGAASSSVRAFDAGEGVAVPMTVAPGRYANTVTISVGVTREGTNVESTSAKSSFALMLNVDQTATACRGQRVDSNLDGRRVHNSIRYRERQGYAGTWRQHDDGIEVTLQPDDAVCPPLRRYTDLAPKPWRLRCRSVMRLGSLALGSPALACEVGNAEFQFDEQYAHVLAHILPEGRWLALGSGNGLAIAWNESGVGLHTDQKATVTVSLATTPFDTNAWEK</sequence>
<gene>
    <name evidence="2" type="ORF">AKJ09_08553</name>
</gene>
<keyword evidence="3" id="KW-1185">Reference proteome</keyword>
<evidence type="ECO:0000313" key="3">
    <source>
        <dbReference type="Proteomes" id="UP000064967"/>
    </source>
</evidence>
<protein>
    <submittedName>
        <fullName evidence="2">Uncharacterized protein</fullName>
    </submittedName>
</protein>
<dbReference type="EMBL" id="CP012333">
    <property type="protein sequence ID" value="AKV01890.1"/>
    <property type="molecule type" value="Genomic_DNA"/>
</dbReference>
<dbReference type="AlphaFoldDB" id="A0A0K1Q8Z5"/>
<dbReference type="Proteomes" id="UP000064967">
    <property type="component" value="Chromosome"/>
</dbReference>
<evidence type="ECO:0000256" key="1">
    <source>
        <dbReference type="SAM" id="MobiDB-lite"/>
    </source>
</evidence>
<proteinExistence type="predicted"/>
<feature type="region of interest" description="Disordered" evidence="1">
    <location>
        <begin position="48"/>
        <end position="75"/>
    </location>
</feature>
<dbReference type="KEGG" id="llu:AKJ09_08553"/>